<evidence type="ECO:0000313" key="2">
    <source>
        <dbReference type="EMBL" id="KAK9421427.1"/>
    </source>
</evidence>
<comment type="caution">
    <text evidence="2">The sequence shown here is derived from an EMBL/GenBank/DDBJ whole genome shotgun (WGS) entry which is preliminary data.</text>
</comment>
<feature type="compositionally biased region" description="Basic and acidic residues" evidence="1">
    <location>
        <begin position="597"/>
        <end position="612"/>
    </location>
</feature>
<proteinExistence type="predicted"/>
<feature type="compositionally biased region" description="Low complexity" evidence="1">
    <location>
        <begin position="783"/>
        <end position="797"/>
    </location>
</feature>
<feature type="compositionally biased region" description="Polar residues" evidence="1">
    <location>
        <begin position="987"/>
        <end position="1001"/>
    </location>
</feature>
<gene>
    <name evidence="2" type="ORF">SUNI508_05662</name>
</gene>
<accession>A0ABR2V3E0</accession>
<feature type="compositionally biased region" description="Low complexity" evidence="1">
    <location>
        <begin position="405"/>
        <end position="420"/>
    </location>
</feature>
<feature type="compositionally biased region" description="Basic and acidic residues" evidence="1">
    <location>
        <begin position="158"/>
        <end position="167"/>
    </location>
</feature>
<feature type="region of interest" description="Disordered" evidence="1">
    <location>
        <begin position="102"/>
        <end position="438"/>
    </location>
</feature>
<sequence length="1066" mass="116333">MAGRGPDPDRIVEAMMNDLGLDRMEELAKDDGRDGRRLRFPMQSIHGPAKPPEQQPQAPRTLKNEAAKGWNIAVSSGAFRDDDSRGVDGLDTIADGRLHALNKAQREGSGRTGRHGSYPAHNTGFDLKQAPSWKEMKESNGATGDSRYDPMNPNKLKPIKDHNRDPKSSTVGESSASVTPTGALQGHDPVKKWNSFKPAVSSGRKTSMATATLPEPSPDVKASTETRGAVTNGPRRSFAPHGPQPPLEQKANGVNHTAGENTEHFSTHSSQSPSTAILPHLRTKAARLSPNPSENDRRGGLQVAESGSKPPTHHTIAPVGTISSVPPHLRSPSPAVKSPTSPLETKSKRPPHTRPLSPVARNAPPLLPHQRTASRAVSTATLTLLPHARGSSTAVSRTPENTGQVQSSSMVPNNPSVSQPEPQAALAPGLQVSQPEPTDMDASQLTLFYDADVMAARTNKKTGIVDVIPGRMFIYQYPGKEVAIWELRWSDGYVIREDVRAFVPPFNQMSRVIVRRQDRPDEVLRTTQVRVNIMALGAKFLEVYKKLKNRFEASPAPRYPYTEEQKNPTNENGIDISTLLPLGSSLQENEIQSSMSADKKIPAEILRPESPKRPVHATRKLTGSESQKESRRSPPRLNPEDDVLGDMIQDLHQQDTVKAQQQIRRKEEAPKTRQAGVETLKGNDEDAGERNHIKARRAQLEADLATSARSTEVLIDTSPPSPPLQATASAADLEGIIYEQRPDTKPAIEAFPPQLAEPIVKEEPTEVVIKSEPDRSPEPALMSAGSQSHGSQQAAQADANENSVINAAKLAEVPIGVGLTRKSQAIIAQLNVNHYRELSVAFDETLYWVKQTGPYGSGSVCDNVAVQVTLIHLARHTSFKELGNLDRIMTAAVVFSNLKQLKTRRRIKYTLSQLFSLRDYARPVHPAVILANDYMKLAREREDTRRSRTQHSVSPAPSSARELLSASPHPPSEQHRQASHTPDPPKSTFTLSPSPSSNIMGESTVPRTPAEVDSRSTTTSGAVVLTDEMVYSSNNRTDAAEEAIRPLPPHLRGVGHKTRLGNSRWA</sequence>
<feature type="region of interest" description="Disordered" evidence="1">
    <location>
        <begin position="30"/>
        <end position="68"/>
    </location>
</feature>
<name>A0ABR2V3E0_9PEZI</name>
<keyword evidence="3" id="KW-1185">Reference proteome</keyword>
<feature type="compositionally biased region" description="Polar residues" evidence="1">
    <location>
        <begin position="371"/>
        <end position="382"/>
    </location>
</feature>
<organism evidence="2 3">
    <name type="scientific">Seiridium unicorne</name>
    <dbReference type="NCBI Taxonomy" id="138068"/>
    <lineage>
        <taxon>Eukaryota</taxon>
        <taxon>Fungi</taxon>
        <taxon>Dikarya</taxon>
        <taxon>Ascomycota</taxon>
        <taxon>Pezizomycotina</taxon>
        <taxon>Sordariomycetes</taxon>
        <taxon>Xylariomycetidae</taxon>
        <taxon>Amphisphaeriales</taxon>
        <taxon>Sporocadaceae</taxon>
        <taxon>Seiridium</taxon>
    </lineage>
</organism>
<feature type="compositionally biased region" description="Polar residues" evidence="1">
    <location>
        <begin position="168"/>
        <end position="182"/>
    </location>
</feature>
<feature type="region of interest" description="Disordered" evidence="1">
    <location>
        <begin position="557"/>
        <end position="577"/>
    </location>
</feature>
<dbReference type="Proteomes" id="UP001408356">
    <property type="component" value="Unassembled WGS sequence"/>
</dbReference>
<feature type="region of interest" description="Disordered" evidence="1">
    <location>
        <begin position="589"/>
        <end position="691"/>
    </location>
</feature>
<protein>
    <submittedName>
        <fullName evidence="2">Uncharacterized protein</fullName>
    </submittedName>
</protein>
<feature type="compositionally biased region" description="Polar residues" evidence="1">
    <location>
        <begin position="390"/>
        <end position="404"/>
    </location>
</feature>
<feature type="region of interest" description="Disordered" evidence="1">
    <location>
        <begin position="940"/>
        <end position="1020"/>
    </location>
</feature>
<dbReference type="EMBL" id="JARVKF010000179">
    <property type="protein sequence ID" value="KAK9421427.1"/>
    <property type="molecule type" value="Genomic_DNA"/>
</dbReference>
<evidence type="ECO:0000256" key="1">
    <source>
        <dbReference type="SAM" id="MobiDB-lite"/>
    </source>
</evidence>
<feature type="region of interest" description="Disordered" evidence="1">
    <location>
        <begin position="764"/>
        <end position="798"/>
    </location>
</feature>
<feature type="compositionally biased region" description="Basic and acidic residues" evidence="1">
    <location>
        <begin position="764"/>
        <end position="777"/>
    </location>
</feature>
<feature type="compositionally biased region" description="Basic and acidic residues" evidence="1">
    <location>
        <begin position="681"/>
        <end position="691"/>
    </location>
</feature>
<evidence type="ECO:0000313" key="3">
    <source>
        <dbReference type="Proteomes" id="UP001408356"/>
    </source>
</evidence>
<reference evidence="2 3" key="1">
    <citation type="journal article" date="2024" name="J. Plant Pathol.">
        <title>Sequence and assembly of the genome of Seiridium unicorne, isolate CBS 538.82, causal agent of cypress canker disease.</title>
        <authorList>
            <person name="Scali E."/>
            <person name="Rocca G.D."/>
            <person name="Danti R."/>
            <person name="Garbelotto M."/>
            <person name="Barberini S."/>
            <person name="Baroncelli R."/>
            <person name="Emiliani G."/>
        </authorList>
    </citation>
    <scope>NUCLEOTIDE SEQUENCE [LARGE SCALE GENOMIC DNA]</scope>
    <source>
        <strain evidence="2 3">BM-138-508</strain>
    </source>
</reference>